<feature type="transmembrane region" description="Helical" evidence="7">
    <location>
        <begin position="130"/>
        <end position="153"/>
    </location>
</feature>
<sequence length="356" mass="40873">MLTYFLIFTFALFIGFFGIFIFKKLSILDKPGPDIIPARNPVPNIQGIFLFIGILSSVFIFFPNYFFQKEILILFISGSLLVIISLIDAFKNLNPKIRLLVQVLVVSITFFFAGVGIFEISLPIIGEVQFPIIISLILTIIWFIGFINAINWFDGVNSLASGVSSIGFLSIILLLQYVVIPHYTGISQENLETLKMVINISYIFFIFSLVYTFIEFKPFGILRDVGVMFLGFSLAYLSLLGGAKIGTIIVALSLVVFDSIWVFIHRMFIIKKNPLKGDYTHLHYRLMSLKWSRTEVRVCIRSWSLFLMIVMILLGTDREGKLIIFAIMFLFFFSINSYLFWYKKIPCEYLQKNKNS</sequence>
<dbReference type="PANTHER" id="PTHR22926:SF3">
    <property type="entry name" value="UNDECAPRENYL-PHOSPHATE ALPHA-N-ACETYLGLUCOSAMINYL 1-PHOSPHATE TRANSFERASE"/>
    <property type="match status" value="1"/>
</dbReference>
<feature type="transmembrane region" description="Helical" evidence="7">
    <location>
        <begin position="6"/>
        <end position="26"/>
    </location>
</feature>
<keyword evidence="9" id="KW-1185">Reference proteome</keyword>
<gene>
    <name evidence="8" type="ORF">VAMP_8n287</name>
</gene>
<dbReference type="EC" id="2.7.8.33" evidence="8"/>
<protein>
    <submittedName>
        <fullName evidence="8">UDP-N-acetylmuramyl pentapeptide phosphotransferase/UDP-N-acetylglucosamine-1-phosphate transferase</fullName>
        <ecNumber evidence="8">2.7.8.33</ecNumber>
    </submittedName>
</protein>
<evidence type="ECO:0000256" key="3">
    <source>
        <dbReference type="ARBA" id="ARBA00022679"/>
    </source>
</evidence>
<dbReference type="CDD" id="cd06853">
    <property type="entry name" value="GT_WecA_like"/>
    <property type="match status" value="1"/>
</dbReference>
<evidence type="ECO:0000256" key="2">
    <source>
        <dbReference type="ARBA" id="ARBA00022475"/>
    </source>
</evidence>
<feature type="transmembrane region" description="Helical" evidence="7">
    <location>
        <begin position="221"/>
        <end position="239"/>
    </location>
</feature>
<feature type="transmembrane region" description="Helical" evidence="7">
    <location>
        <begin position="71"/>
        <end position="90"/>
    </location>
</feature>
<feature type="transmembrane region" description="Helical" evidence="7">
    <location>
        <begin position="165"/>
        <end position="184"/>
    </location>
</feature>
<feature type="transmembrane region" description="Helical" evidence="7">
    <location>
        <begin position="298"/>
        <end position="316"/>
    </location>
</feature>
<name>A0ABS5QJX9_9BACT</name>
<dbReference type="RefSeq" id="WP_213348237.1">
    <property type="nucleotide sequence ID" value="NZ_JAEDAM010000005.1"/>
</dbReference>
<keyword evidence="3 8" id="KW-0808">Transferase</keyword>
<keyword evidence="5 7" id="KW-1133">Transmembrane helix</keyword>
<evidence type="ECO:0000313" key="8">
    <source>
        <dbReference type="EMBL" id="MBS8121571.1"/>
    </source>
</evidence>
<comment type="subcellular location">
    <subcellularLocation>
        <location evidence="1">Cell membrane</location>
        <topology evidence="1">Multi-pass membrane protein</topology>
    </subcellularLocation>
</comment>
<evidence type="ECO:0000256" key="4">
    <source>
        <dbReference type="ARBA" id="ARBA00022692"/>
    </source>
</evidence>
<keyword evidence="2" id="KW-1003">Cell membrane</keyword>
<organism evidence="8 9">
    <name type="scientific">Candidatus Vampirococcus lugosii</name>
    <dbReference type="NCBI Taxonomy" id="2789015"/>
    <lineage>
        <taxon>Bacteria</taxon>
        <taxon>Candidatus Absconditibacteriota</taxon>
        <taxon>Vampirococcus</taxon>
    </lineage>
</organism>
<evidence type="ECO:0000256" key="5">
    <source>
        <dbReference type="ARBA" id="ARBA00022989"/>
    </source>
</evidence>
<comment type="caution">
    <text evidence="8">The sequence shown here is derived from an EMBL/GenBank/DDBJ whole genome shotgun (WGS) entry which is preliminary data.</text>
</comment>
<dbReference type="EMBL" id="JAEDAM010000005">
    <property type="protein sequence ID" value="MBS8121571.1"/>
    <property type="molecule type" value="Genomic_DNA"/>
</dbReference>
<feature type="transmembrane region" description="Helical" evidence="7">
    <location>
        <begin position="97"/>
        <end position="118"/>
    </location>
</feature>
<feature type="transmembrane region" description="Helical" evidence="7">
    <location>
        <begin position="245"/>
        <end position="264"/>
    </location>
</feature>
<dbReference type="GO" id="GO:0036380">
    <property type="term" value="F:UDP-N-acetylglucosamine-undecaprenyl-phosphate N-acetylglucosaminephosphotransferase activity"/>
    <property type="evidence" value="ECO:0007669"/>
    <property type="project" value="UniProtKB-EC"/>
</dbReference>
<reference evidence="8 9" key="1">
    <citation type="journal article" date="2021" name="Nat. Commun.">
        <title>Reductive evolution and unique predatory mode in the CPR bacterium Vampirococcus lugosii.</title>
        <authorList>
            <person name="Moreira D."/>
            <person name="Zivanovic Y."/>
            <person name="Lopez-Archilla A.I."/>
            <person name="Iniesto M."/>
            <person name="Lopez-Garcia P."/>
        </authorList>
    </citation>
    <scope>NUCLEOTIDE SEQUENCE [LARGE SCALE GENOMIC DNA]</scope>
    <source>
        <strain evidence="8">Chiprana</strain>
    </source>
</reference>
<evidence type="ECO:0000313" key="9">
    <source>
        <dbReference type="Proteomes" id="UP000680365"/>
    </source>
</evidence>
<dbReference type="Pfam" id="PF00953">
    <property type="entry name" value="Glycos_transf_4"/>
    <property type="match status" value="1"/>
</dbReference>
<keyword evidence="6 7" id="KW-0472">Membrane</keyword>
<dbReference type="PANTHER" id="PTHR22926">
    <property type="entry name" value="PHOSPHO-N-ACETYLMURAMOYL-PENTAPEPTIDE-TRANSFERASE"/>
    <property type="match status" value="1"/>
</dbReference>
<evidence type="ECO:0000256" key="7">
    <source>
        <dbReference type="SAM" id="Phobius"/>
    </source>
</evidence>
<feature type="transmembrane region" description="Helical" evidence="7">
    <location>
        <begin position="47"/>
        <end position="65"/>
    </location>
</feature>
<evidence type="ECO:0000256" key="6">
    <source>
        <dbReference type="ARBA" id="ARBA00023136"/>
    </source>
</evidence>
<accession>A0ABS5QJX9</accession>
<feature type="transmembrane region" description="Helical" evidence="7">
    <location>
        <begin position="196"/>
        <end position="214"/>
    </location>
</feature>
<evidence type="ECO:0000256" key="1">
    <source>
        <dbReference type="ARBA" id="ARBA00004651"/>
    </source>
</evidence>
<keyword evidence="4 7" id="KW-0812">Transmembrane</keyword>
<proteinExistence type="predicted"/>
<feature type="transmembrane region" description="Helical" evidence="7">
    <location>
        <begin position="322"/>
        <end position="342"/>
    </location>
</feature>
<dbReference type="InterPro" id="IPR000715">
    <property type="entry name" value="Glycosyl_transferase_4"/>
</dbReference>
<dbReference type="Proteomes" id="UP000680365">
    <property type="component" value="Unassembled WGS sequence"/>
</dbReference>